<keyword evidence="3" id="KW-1185">Reference proteome</keyword>
<sequence length="228" mass="25299">MNVRSLVVFLRQYYRVGGGSGRTPPSNSPLHRLGYGGCSTTTPNYYYLMMNPGLRMFSSSNTQDNPYNPNPLLQNREEDGKKDARDPLGSSKFNILTWAKWIIGSMLSLIFPFLKGELEGIRRIEGKVEGVAEEVEEVAEVVETVATTVENVMGRVADKIPANTPLKEAVEAVEHASAHLAQDAHYITTFIHQVEDVKDDIEKLEKMIGPLVGNVTKDCQQLQTATTE</sequence>
<protein>
    <submittedName>
        <fullName evidence="2">Uncharacterized protein</fullName>
    </submittedName>
</protein>
<dbReference type="PANTHER" id="PTHR33735:SF10">
    <property type="entry name" value="EXPRESSED PROTEIN"/>
    <property type="match status" value="1"/>
</dbReference>
<dbReference type="EMBL" id="NQVE01000082">
    <property type="protein sequence ID" value="RAL49458.1"/>
    <property type="molecule type" value="Genomic_DNA"/>
</dbReference>
<dbReference type="Proteomes" id="UP000249390">
    <property type="component" value="Unassembled WGS sequence"/>
</dbReference>
<evidence type="ECO:0000256" key="1">
    <source>
        <dbReference type="SAM" id="MobiDB-lite"/>
    </source>
</evidence>
<feature type="compositionally biased region" description="Basic and acidic residues" evidence="1">
    <location>
        <begin position="75"/>
        <end position="86"/>
    </location>
</feature>
<feature type="region of interest" description="Disordered" evidence="1">
    <location>
        <begin position="59"/>
        <end position="86"/>
    </location>
</feature>
<accession>A0A328DY95</accession>
<comment type="caution">
    <text evidence="2">The sequence shown here is derived from an EMBL/GenBank/DDBJ whole genome shotgun (WGS) entry which is preliminary data.</text>
</comment>
<evidence type="ECO:0000313" key="3">
    <source>
        <dbReference type="Proteomes" id="UP000249390"/>
    </source>
</evidence>
<dbReference type="AlphaFoldDB" id="A0A328DY95"/>
<proteinExistence type="predicted"/>
<feature type="compositionally biased region" description="Polar residues" evidence="1">
    <location>
        <begin position="59"/>
        <end position="73"/>
    </location>
</feature>
<name>A0A328DY95_9ASTE</name>
<dbReference type="PANTHER" id="PTHR33735">
    <property type="entry name" value="EXPRESSED PROTEIN"/>
    <property type="match status" value="1"/>
</dbReference>
<organism evidence="2 3">
    <name type="scientific">Cuscuta australis</name>
    <dbReference type="NCBI Taxonomy" id="267555"/>
    <lineage>
        <taxon>Eukaryota</taxon>
        <taxon>Viridiplantae</taxon>
        <taxon>Streptophyta</taxon>
        <taxon>Embryophyta</taxon>
        <taxon>Tracheophyta</taxon>
        <taxon>Spermatophyta</taxon>
        <taxon>Magnoliopsida</taxon>
        <taxon>eudicotyledons</taxon>
        <taxon>Gunneridae</taxon>
        <taxon>Pentapetalae</taxon>
        <taxon>asterids</taxon>
        <taxon>lamiids</taxon>
        <taxon>Solanales</taxon>
        <taxon>Convolvulaceae</taxon>
        <taxon>Cuscuteae</taxon>
        <taxon>Cuscuta</taxon>
        <taxon>Cuscuta subgen. Grammica</taxon>
        <taxon>Cuscuta sect. Cleistogrammica</taxon>
    </lineage>
</organism>
<reference evidence="2 3" key="1">
    <citation type="submission" date="2018-06" db="EMBL/GenBank/DDBJ databases">
        <title>The Genome of Cuscuta australis (Dodder) Provides Insight into the Evolution of Plant Parasitism.</title>
        <authorList>
            <person name="Liu H."/>
        </authorList>
    </citation>
    <scope>NUCLEOTIDE SEQUENCE [LARGE SCALE GENOMIC DNA]</scope>
    <source>
        <strain evidence="3">cv. Yunnan</strain>
        <tissue evidence="2">Vines</tissue>
    </source>
</reference>
<gene>
    <name evidence="2" type="ORF">DM860_012891</name>
</gene>
<evidence type="ECO:0000313" key="2">
    <source>
        <dbReference type="EMBL" id="RAL49458.1"/>
    </source>
</evidence>